<comment type="caution">
    <text evidence="4">The sequence shown here is derived from an EMBL/GenBank/DDBJ whole genome shotgun (WGS) entry which is preliminary data.</text>
</comment>
<name>A0A840F8Q5_9SPHN</name>
<gene>
    <name evidence="4" type="ORF">GGQ80_000880</name>
</gene>
<dbReference type="InterPro" id="IPR000182">
    <property type="entry name" value="GNAT_dom"/>
</dbReference>
<protein>
    <submittedName>
        <fullName evidence="4">GNAT superfamily N-acetyltransferase</fullName>
    </submittedName>
</protein>
<dbReference type="PROSITE" id="PS51186">
    <property type="entry name" value="GNAT"/>
    <property type="match status" value="1"/>
</dbReference>
<dbReference type="CDD" id="cd04301">
    <property type="entry name" value="NAT_SF"/>
    <property type="match status" value="1"/>
</dbReference>
<evidence type="ECO:0000313" key="4">
    <source>
        <dbReference type="EMBL" id="MBB4152992.1"/>
    </source>
</evidence>
<evidence type="ECO:0000256" key="1">
    <source>
        <dbReference type="ARBA" id="ARBA00022679"/>
    </source>
</evidence>
<organism evidence="4 5">
    <name type="scientific">Sphingomonas jinjuensis</name>
    <dbReference type="NCBI Taxonomy" id="535907"/>
    <lineage>
        <taxon>Bacteria</taxon>
        <taxon>Pseudomonadati</taxon>
        <taxon>Pseudomonadota</taxon>
        <taxon>Alphaproteobacteria</taxon>
        <taxon>Sphingomonadales</taxon>
        <taxon>Sphingomonadaceae</taxon>
        <taxon>Sphingomonas</taxon>
    </lineage>
</organism>
<dbReference type="AlphaFoldDB" id="A0A840F8Q5"/>
<proteinExistence type="predicted"/>
<sequence>MTTLTMRWATSGDVSAIAALMAAAIDTLQAGFLTPAQIPASRAVMGLDTQLVDDGTYLVAEIDGAMAGCGGWSRRQTLFGGDHSTAQRDPALLDPATDAARIRAMYTHPAFARRSIGRHVLTACEGAARAAGFATAELMATLSGEPLYVACGYRAIERVAVGQGEAAVPMVRMRRSLTN</sequence>
<keyword evidence="5" id="KW-1185">Reference proteome</keyword>
<evidence type="ECO:0000259" key="3">
    <source>
        <dbReference type="PROSITE" id="PS51186"/>
    </source>
</evidence>
<feature type="domain" description="N-acetyltransferase" evidence="3">
    <location>
        <begin position="4"/>
        <end position="175"/>
    </location>
</feature>
<dbReference type="SUPFAM" id="SSF55729">
    <property type="entry name" value="Acyl-CoA N-acyltransferases (Nat)"/>
    <property type="match status" value="1"/>
</dbReference>
<dbReference type="PANTHER" id="PTHR43877">
    <property type="entry name" value="AMINOALKYLPHOSPHONATE N-ACETYLTRANSFERASE-RELATED-RELATED"/>
    <property type="match status" value="1"/>
</dbReference>
<dbReference type="InterPro" id="IPR050832">
    <property type="entry name" value="Bact_Acetyltransf"/>
</dbReference>
<reference evidence="4 5" key="1">
    <citation type="submission" date="2020-08" db="EMBL/GenBank/DDBJ databases">
        <title>Genomic Encyclopedia of Type Strains, Phase IV (KMG-IV): sequencing the most valuable type-strain genomes for metagenomic binning, comparative biology and taxonomic classification.</title>
        <authorList>
            <person name="Goeker M."/>
        </authorList>
    </citation>
    <scope>NUCLEOTIDE SEQUENCE [LARGE SCALE GENOMIC DNA]</scope>
    <source>
        <strain evidence="4 5">YC6723</strain>
    </source>
</reference>
<evidence type="ECO:0000256" key="2">
    <source>
        <dbReference type="ARBA" id="ARBA00023315"/>
    </source>
</evidence>
<dbReference type="Gene3D" id="3.40.630.30">
    <property type="match status" value="1"/>
</dbReference>
<accession>A0A840F8Q5</accession>
<dbReference type="GO" id="GO:0016747">
    <property type="term" value="F:acyltransferase activity, transferring groups other than amino-acyl groups"/>
    <property type="evidence" value="ECO:0007669"/>
    <property type="project" value="InterPro"/>
</dbReference>
<keyword evidence="2" id="KW-0012">Acyltransferase</keyword>
<dbReference type="Pfam" id="PF00583">
    <property type="entry name" value="Acetyltransf_1"/>
    <property type="match status" value="1"/>
</dbReference>
<evidence type="ECO:0000313" key="5">
    <source>
        <dbReference type="Proteomes" id="UP000529795"/>
    </source>
</evidence>
<dbReference type="InterPro" id="IPR016181">
    <property type="entry name" value="Acyl_CoA_acyltransferase"/>
</dbReference>
<dbReference type="EMBL" id="JACIEV010000002">
    <property type="protein sequence ID" value="MBB4152992.1"/>
    <property type="molecule type" value="Genomic_DNA"/>
</dbReference>
<dbReference type="RefSeq" id="WP_183982674.1">
    <property type="nucleotide sequence ID" value="NZ_JACIEV010000002.1"/>
</dbReference>
<dbReference type="PANTHER" id="PTHR43877:SF1">
    <property type="entry name" value="ACETYLTRANSFERASE"/>
    <property type="match status" value="1"/>
</dbReference>
<keyword evidence="1 4" id="KW-0808">Transferase</keyword>
<dbReference type="Proteomes" id="UP000529795">
    <property type="component" value="Unassembled WGS sequence"/>
</dbReference>